<dbReference type="Proteomes" id="UP000249522">
    <property type="component" value="Unassembled WGS sequence"/>
</dbReference>
<comment type="similarity">
    <text evidence="2">Belongs to the UPF0702 family.</text>
</comment>
<evidence type="ECO:0000256" key="4">
    <source>
        <dbReference type="ARBA" id="ARBA00022692"/>
    </source>
</evidence>
<name>A0A2W1LSB3_9BACL</name>
<dbReference type="PANTHER" id="PTHR34582">
    <property type="entry name" value="UPF0702 TRANSMEMBRANE PROTEIN YCAP"/>
    <property type="match status" value="1"/>
</dbReference>
<dbReference type="OrthoDB" id="9778331at2"/>
<feature type="domain" description="YetF C-terminal" evidence="8">
    <location>
        <begin position="81"/>
        <end position="181"/>
    </location>
</feature>
<evidence type="ECO:0000256" key="7">
    <source>
        <dbReference type="SAM" id="Phobius"/>
    </source>
</evidence>
<evidence type="ECO:0000256" key="3">
    <source>
        <dbReference type="ARBA" id="ARBA00022475"/>
    </source>
</evidence>
<feature type="domain" description="YetF-like N-terminal transmembrane" evidence="9">
    <location>
        <begin position="5"/>
        <end position="68"/>
    </location>
</feature>
<keyword evidence="11" id="KW-1185">Reference proteome</keyword>
<evidence type="ECO:0000256" key="1">
    <source>
        <dbReference type="ARBA" id="ARBA00004651"/>
    </source>
</evidence>
<keyword evidence="4 7" id="KW-0812">Transmembrane</keyword>
<keyword evidence="5 7" id="KW-1133">Transmembrane helix</keyword>
<dbReference type="InterPro" id="IPR048454">
    <property type="entry name" value="YetF_N"/>
</dbReference>
<dbReference type="InterPro" id="IPR007353">
    <property type="entry name" value="DUF421"/>
</dbReference>
<accession>A0A2W1LSB3</accession>
<dbReference type="AlphaFoldDB" id="A0A2W1LSB3"/>
<evidence type="ECO:0000259" key="8">
    <source>
        <dbReference type="Pfam" id="PF04239"/>
    </source>
</evidence>
<gene>
    <name evidence="10" type="ORF">DNH61_03235</name>
</gene>
<keyword evidence="3" id="KW-1003">Cell membrane</keyword>
<dbReference type="InterPro" id="IPR023090">
    <property type="entry name" value="UPF0702_alpha/beta_dom_sf"/>
</dbReference>
<evidence type="ECO:0000256" key="5">
    <source>
        <dbReference type="ARBA" id="ARBA00022989"/>
    </source>
</evidence>
<evidence type="ECO:0000313" key="11">
    <source>
        <dbReference type="Proteomes" id="UP000249522"/>
    </source>
</evidence>
<dbReference type="Gene3D" id="3.30.240.20">
    <property type="entry name" value="bsu07140 like domains"/>
    <property type="match status" value="1"/>
</dbReference>
<proteinExistence type="inferred from homology"/>
<dbReference type="Pfam" id="PF04239">
    <property type="entry name" value="DUF421"/>
    <property type="match status" value="1"/>
</dbReference>
<protein>
    <recommendedName>
        <fullName evidence="12">DUF421 domain-containing protein</fullName>
    </recommendedName>
</protein>
<evidence type="ECO:0000256" key="6">
    <source>
        <dbReference type="ARBA" id="ARBA00023136"/>
    </source>
</evidence>
<sequence>MEWSQLFIRIVLTYLFLMLFSRLVGKKIISQMTFFDFIAGVTFGSLGGTIILTDKVPLIQGLAALAGFSVLAIGTDWLTLKSRLLRKWFNGKEDLLIINGVIDRKALEKSRVTMDDLLMQLRKKNVFYLDEISFAFLEKDGTVTVQKKGALLPVTVQDMSLNSMERGVPRLLYMDGSLADEPSKSPIKPDITVDMIREQYGDEIDPKEILIAQADQNGRIFVARGDERDKMNRNP</sequence>
<feature type="transmembrane region" description="Helical" evidence="7">
    <location>
        <begin position="32"/>
        <end position="52"/>
    </location>
</feature>
<organism evidence="10 11">
    <name type="scientific">Paenibacillus sambharensis</name>
    <dbReference type="NCBI Taxonomy" id="1803190"/>
    <lineage>
        <taxon>Bacteria</taxon>
        <taxon>Bacillati</taxon>
        <taxon>Bacillota</taxon>
        <taxon>Bacilli</taxon>
        <taxon>Bacillales</taxon>
        <taxon>Paenibacillaceae</taxon>
        <taxon>Paenibacillus</taxon>
    </lineage>
</organism>
<comment type="caution">
    <text evidence="10">The sequence shown here is derived from an EMBL/GenBank/DDBJ whole genome shotgun (WGS) entry which is preliminary data.</text>
</comment>
<feature type="transmembrane region" description="Helical" evidence="7">
    <location>
        <begin position="58"/>
        <end position="80"/>
    </location>
</feature>
<dbReference type="PANTHER" id="PTHR34582:SF6">
    <property type="entry name" value="UPF0702 TRANSMEMBRANE PROTEIN YCAP"/>
    <property type="match status" value="1"/>
</dbReference>
<feature type="transmembrane region" description="Helical" evidence="7">
    <location>
        <begin position="6"/>
        <end position="25"/>
    </location>
</feature>
<evidence type="ECO:0000256" key="2">
    <source>
        <dbReference type="ARBA" id="ARBA00006448"/>
    </source>
</evidence>
<evidence type="ECO:0008006" key="12">
    <source>
        <dbReference type="Google" id="ProtNLM"/>
    </source>
</evidence>
<keyword evidence="6 7" id="KW-0472">Membrane</keyword>
<evidence type="ECO:0000313" key="10">
    <source>
        <dbReference type="EMBL" id="PZD97374.1"/>
    </source>
</evidence>
<comment type="subcellular location">
    <subcellularLocation>
        <location evidence="1">Cell membrane</location>
        <topology evidence="1">Multi-pass membrane protein</topology>
    </subcellularLocation>
</comment>
<evidence type="ECO:0000259" key="9">
    <source>
        <dbReference type="Pfam" id="PF20730"/>
    </source>
</evidence>
<dbReference type="EMBL" id="QKRB01000028">
    <property type="protein sequence ID" value="PZD97374.1"/>
    <property type="molecule type" value="Genomic_DNA"/>
</dbReference>
<dbReference type="RefSeq" id="WP_111145232.1">
    <property type="nucleotide sequence ID" value="NZ_QKRB01000028.1"/>
</dbReference>
<dbReference type="Pfam" id="PF20730">
    <property type="entry name" value="YetF_N"/>
    <property type="match status" value="1"/>
</dbReference>
<dbReference type="GO" id="GO:0005886">
    <property type="term" value="C:plasma membrane"/>
    <property type="evidence" value="ECO:0007669"/>
    <property type="project" value="UniProtKB-SubCell"/>
</dbReference>
<reference evidence="10 11" key="1">
    <citation type="submission" date="2018-06" db="EMBL/GenBank/DDBJ databases">
        <title>Paenibacillus imtechensis sp. nov.</title>
        <authorList>
            <person name="Pinnaka A.K."/>
            <person name="Singh H."/>
            <person name="Kaur M."/>
        </authorList>
    </citation>
    <scope>NUCLEOTIDE SEQUENCE [LARGE SCALE GENOMIC DNA]</scope>
    <source>
        <strain evidence="10 11">SMB1</strain>
    </source>
</reference>